<sequence>MFQAGDESACAKLLIAKACL</sequence>
<dbReference type="AlphaFoldDB" id="A0A2P2PZB4"/>
<proteinExistence type="predicted"/>
<name>A0A2P2PZB4_RHIMU</name>
<protein>
    <submittedName>
        <fullName evidence="1">Uncharacterized protein</fullName>
    </submittedName>
</protein>
<organism evidence="1">
    <name type="scientific">Rhizophora mucronata</name>
    <name type="common">Asiatic mangrove</name>
    <dbReference type="NCBI Taxonomy" id="61149"/>
    <lineage>
        <taxon>Eukaryota</taxon>
        <taxon>Viridiplantae</taxon>
        <taxon>Streptophyta</taxon>
        <taxon>Embryophyta</taxon>
        <taxon>Tracheophyta</taxon>
        <taxon>Spermatophyta</taxon>
        <taxon>Magnoliopsida</taxon>
        <taxon>eudicotyledons</taxon>
        <taxon>Gunneridae</taxon>
        <taxon>Pentapetalae</taxon>
        <taxon>rosids</taxon>
        <taxon>fabids</taxon>
        <taxon>Malpighiales</taxon>
        <taxon>Rhizophoraceae</taxon>
        <taxon>Rhizophora</taxon>
    </lineage>
</organism>
<evidence type="ECO:0000313" key="1">
    <source>
        <dbReference type="EMBL" id="MBX60086.1"/>
    </source>
</evidence>
<dbReference type="EMBL" id="GGEC01079602">
    <property type="protein sequence ID" value="MBX60086.1"/>
    <property type="molecule type" value="Transcribed_RNA"/>
</dbReference>
<reference evidence="1" key="1">
    <citation type="submission" date="2018-02" db="EMBL/GenBank/DDBJ databases">
        <title>Rhizophora mucronata_Transcriptome.</title>
        <authorList>
            <person name="Meera S.P."/>
            <person name="Sreeshan A."/>
            <person name="Augustine A."/>
        </authorList>
    </citation>
    <scope>NUCLEOTIDE SEQUENCE</scope>
    <source>
        <tissue evidence="1">Leaf</tissue>
    </source>
</reference>
<accession>A0A2P2PZB4</accession>